<dbReference type="RefSeq" id="XP_067174035.1">
    <property type="nucleotide sequence ID" value="XM_067317930.1"/>
</dbReference>
<dbReference type="KEGG" id="lmat:92510442"/>
<protein>
    <submittedName>
        <fullName evidence="2">Uncharacterized protein</fullName>
    </submittedName>
</protein>
<name>A0A836GTZ3_9TRYP</name>
<feature type="compositionally biased region" description="Basic and acidic residues" evidence="1">
    <location>
        <begin position="11"/>
        <end position="26"/>
    </location>
</feature>
<comment type="caution">
    <text evidence="2">The sequence shown here is derived from an EMBL/GenBank/DDBJ whole genome shotgun (WGS) entry which is preliminary data.</text>
</comment>
<dbReference type="Proteomes" id="UP000673552">
    <property type="component" value="Chromosome 36"/>
</dbReference>
<organism evidence="2 3">
    <name type="scientific">Leishmania martiniquensis</name>
    <dbReference type="NCBI Taxonomy" id="1580590"/>
    <lineage>
        <taxon>Eukaryota</taxon>
        <taxon>Discoba</taxon>
        <taxon>Euglenozoa</taxon>
        <taxon>Kinetoplastea</taxon>
        <taxon>Metakinetoplastina</taxon>
        <taxon>Trypanosomatida</taxon>
        <taxon>Trypanosomatidae</taxon>
        <taxon>Leishmaniinae</taxon>
        <taxon>Leishmania</taxon>
    </lineage>
</organism>
<feature type="compositionally biased region" description="Basic and acidic residues" evidence="1">
    <location>
        <begin position="49"/>
        <end position="59"/>
    </location>
</feature>
<evidence type="ECO:0000313" key="3">
    <source>
        <dbReference type="Proteomes" id="UP000673552"/>
    </source>
</evidence>
<evidence type="ECO:0000256" key="1">
    <source>
        <dbReference type="SAM" id="MobiDB-lite"/>
    </source>
</evidence>
<reference evidence="2 3" key="1">
    <citation type="submission" date="2021-03" db="EMBL/GenBank/DDBJ databases">
        <title>Leishmania (Mundinia) martiniquensis Genome sequencing and assembly.</title>
        <authorList>
            <person name="Almutairi H."/>
            <person name="Gatherer D."/>
        </authorList>
    </citation>
    <scope>NUCLEOTIDE SEQUENCE [LARGE SCALE GENOMIC DNA]</scope>
    <source>
        <strain evidence="2">LSCM1</strain>
    </source>
</reference>
<keyword evidence="3" id="KW-1185">Reference proteome</keyword>
<gene>
    <name evidence="2" type="ORF">LSCM1_00278</name>
</gene>
<proteinExistence type="predicted"/>
<dbReference type="GeneID" id="92510442"/>
<feature type="compositionally biased region" description="Low complexity" evidence="1">
    <location>
        <begin position="39"/>
        <end position="48"/>
    </location>
</feature>
<accession>A0A836GTZ3</accession>
<dbReference type="AlphaFoldDB" id="A0A836GTZ3"/>
<dbReference type="EMBL" id="JAFEUZ010000036">
    <property type="protein sequence ID" value="KAG5464098.1"/>
    <property type="molecule type" value="Genomic_DNA"/>
</dbReference>
<feature type="region of interest" description="Disordered" evidence="1">
    <location>
        <begin position="1"/>
        <end position="59"/>
    </location>
</feature>
<evidence type="ECO:0000313" key="2">
    <source>
        <dbReference type="EMBL" id="KAG5464098.1"/>
    </source>
</evidence>
<sequence>MEEEPASQRGRVGDSHNALEDCCSKERGKKRMPATLGPSSAASANGGSKAKEATNSERC</sequence>